<keyword evidence="8" id="KW-0418">Kinase</keyword>
<keyword evidence="9 12" id="KW-1133">Transmembrane helix</keyword>
<feature type="transmembrane region" description="Helical" evidence="12">
    <location>
        <begin position="291"/>
        <end position="311"/>
    </location>
</feature>
<dbReference type="InterPro" id="IPR050558">
    <property type="entry name" value="PTS_Sugar-Specific_Components"/>
</dbReference>
<dbReference type="InterPro" id="IPR036878">
    <property type="entry name" value="Glu_permease_IIB"/>
</dbReference>
<keyword evidence="16" id="KW-1185">Reference proteome</keyword>
<evidence type="ECO:0000259" key="14">
    <source>
        <dbReference type="PROSITE" id="PS51103"/>
    </source>
</evidence>
<gene>
    <name evidence="15" type="ORF">BCF53_10314</name>
</gene>
<feature type="transmembrane region" description="Helical" evidence="12">
    <location>
        <begin position="146"/>
        <end position="167"/>
    </location>
</feature>
<dbReference type="SUPFAM" id="SSF55604">
    <property type="entry name" value="Glucose permease domain IIB"/>
    <property type="match status" value="1"/>
</dbReference>
<evidence type="ECO:0000256" key="5">
    <source>
        <dbReference type="ARBA" id="ARBA00022679"/>
    </source>
</evidence>
<evidence type="ECO:0000313" key="15">
    <source>
        <dbReference type="EMBL" id="TCS42353.1"/>
    </source>
</evidence>
<reference evidence="15 16" key="1">
    <citation type="submission" date="2019-03" db="EMBL/GenBank/DDBJ databases">
        <title>Genomic Encyclopedia of Archaeal and Bacterial Type Strains, Phase II (KMG-II): from individual species to whole genera.</title>
        <authorList>
            <person name="Goeker M."/>
        </authorList>
    </citation>
    <scope>NUCLEOTIDE SEQUENCE [LARGE SCALE GENOMIC DNA]</scope>
    <source>
        <strain evidence="15 16">DSM 15388</strain>
    </source>
</reference>
<dbReference type="InterPro" id="IPR018113">
    <property type="entry name" value="PTrfase_EIIB_Cys"/>
</dbReference>
<keyword evidence="7 12" id="KW-0812">Transmembrane</keyword>
<dbReference type="Gene3D" id="3.30.1360.60">
    <property type="entry name" value="Glucose permease domain IIB"/>
    <property type="match status" value="1"/>
</dbReference>
<dbReference type="InterPro" id="IPR001996">
    <property type="entry name" value="PTS_IIB_1"/>
</dbReference>
<feature type="transmembrane region" description="Helical" evidence="12">
    <location>
        <begin position="217"/>
        <end position="236"/>
    </location>
</feature>
<dbReference type="PROSITE" id="PS51098">
    <property type="entry name" value="PTS_EIIB_TYPE_1"/>
    <property type="match status" value="1"/>
</dbReference>
<keyword evidence="5" id="KW-0808">Transferase</keyword>
<feature type="transmembrane region" description="Helical" evidence="12">
    <location>
        <begin position="323"/>
        <end position="343"/>
    </location>
</feature>
<dbReference type="NCBIfam" id="TIGR01996">
    <property type="entry name" value="PTS-II-BC-sucr"/>
    <property type="match status" value="1"/>
</dbReference>
<dbReference type="FunFam" id="3.30.1360.60:FF:000001">
    <property type="entry name" value="PTS system glucose-specific IIBC component PtsG"/>
    <property type="match status" value="1"/>
</dbReference>
<keyword evidence="4" id="KW-0762">Sugar transport</keyword>
<accession>A0A4R3I7Y4</accession>
<dbReference type="PROSITE" id="PS01035">
    <property type="entry name" value="PTS_EIIB_TYPE_1_CYS"/>
    <property type="match status" value="1"/>
</dbReference>
<dbReference type="PANTHER" id="PTHR30175:SF7">
    <property type="entry name" value="NEGATIVE REGULATOR OF SACY ACTIVITY"/>
    <property type="match status" value="1"/>
</dbReference>
<evidence type="ECO:0000256" key="6">
    <source>
        <dbReference type="ARBA" id="ARBA00022683"/>
    </source>
</evidence>
<dbReference type="NCBIfam" id="TIGR00826">
    <property type="entry name" value="EIIB_glc"/>
    <property type="match status" value="1"/>
</dbReference>
<evidence type="ECO:0000256" key="1">
    <source>
        <dbReference type="ARBA" id="ARBA00004651"/>
    </source>
</evidence>
<dbReference type="Pfam" id="PF00367">
    <property type="entry name" value="PTS_EIIB"/>
    <property type="match status" value="1"/>
</dbReference>
<keyword evidence="6" id="KW-0598">Phosphotransferase system</keyword>
<evidence type="ECO:0000256" key="2">
    <source>
        <dbReference type="ARBA" id="ARBA00022448"/>
    </source>
</evidence>
<dbReference type="InterPro" id="IPR010973">
    <property type="entry name" value="PTS_IIBC_sucr"/>
</dbReference>
<dbReference type="GO" id="GO:0005886">
    <property type="term" value="C:plasma membrane"/>
    <property type="evidence" value="ECO:0007669"/>
    <property type="project" value="UniProtKB-SubCell"/>
</dbReference>
<dbReference type="EMBL" id="SLZR01000003">
    <property type="protein sequence ID" value="TCS42353.1"/>
    <property type="molecule type" value="Genomic_DNA"/>
</dbReference>
<protein>
    <submittedName>
        <fullName evidence="15">PTS system sucrose-specific IIC component</fullName>
    </submittedName>
</protein>
<evidence type="ECO:0000256" key="11">
    <source>
        <dbReference type="PROSITE-ProRule" id="PRU00421"/>
    </source>
</evidence>
<dbReference type="GO" id="GO:0090589">
    <property type="term" value="F:protein-phosphocysteine-trehalose phosphotransferase system transporter activity"/>
    <property type="evidence" value="ECO:0007669"/>
    <property type="project" value="TreeGrafter"/>
</dbReference>
<organism evidence="15 16">
    <name type="scientific">Reinekea marinisedimentorum</name>
    <dbReference type="NCBI Taxonomy" id="230495"/>
    <lineage>
        <taxon>Bacteria</taxon>
        <taxon>Pseudomonadati</taxon>
        <taxon>Pseudomonadota</taxon>
        <taxon>Gammaproteobacteria</taxon>
        <taxon>Oceanospirillales</taxon>
        <taxon>Saccharospirillaceae</taxon>
        <taxon>Reinekea</taxon>
    </lineage>
</organism>
<evidence type="ECO:0000256" key="8">
    <source>
        <dbReference type="ARBA" id="ARBA00022777"/>
    </source>
</evidence>
<dbReference type="OrthoDB" id="92465at2"/>
<evidence type="ECO:0000256" key="12">
    <source>
        <dbReference type="SAM" id="Phobius"/>
    </source>
</evidence>
<feature type="transmembrane region" description="Helical" evidence="12">
    <location>
        <begin position="363"/>
        <end position="384"/>
    </location>
</feature>
<dbReference type="AlphaFoldDB" id="A0A4R3I7Y4"/>
<keyword evidence="10 12" id="KW-0472">Membrane</keyword>
<dbReference type="Proteomes" id="UP000295793">
    <property type="component" value="Unassembled WGS sequence"/>
</dbReference>
<dbReference type="PANTHER" id="PTHR30175">
    <property type="entry name" value="PHOSPHOTRANSFERASE SYSTEM TRANSPORT PROTEIN"/>
    <property type="match status" value="1"/>
</dbReference>
<dbReference type="InterPro" id="IPR013013">
    <property type="entry name" value="PTS_EIIC_1"/>
</dbReference>
<keyword evidence="2" id="KW-0813">Transport</keyword>
<evidence type="ECO:0000256" key="4">
    <source>
        <dbReference type="ARBA" id="ARBA00022597"/>
    </source>
</evidence>
<dbReference type="GO" id="GO:0009401">
    <property type="term" value="P:phosphoenolpyruvate-dependent sugar phosphotransferase system"/>
    <property type="evidence" value="ECO:0007669"/>
    <property type="project" value="UniProtKB-KW"/>
</dbReference>
<evidence type="ECO:0000313" key="16">
    <source>
        <dbReference type="Proteomes" id="UP000295793"/>
    </source>
</evidence>
<feature type="domain" description="PTS EIIB type-1" evidence="13">
    <location>
        <begin position="4"/>
        <end position="87"/>
    </location>
</feature>
<comment type="caution">
    <text evidence="15">The sequence shown here is derived from an EMBL/GenBank/DDBJ whole genome shotgun (WGS) entry which is preliminary data.</text>
</comment>
<sequence length="464" mass="48643">MNDELIAAHLVDAVGGVGNIETMAHCATRLRFVLKDESLANKAKVEELDAVDGCFSHQGQFQIILGTGVVNRIHGAIASKYGSQLTESSNEELKKAAMANMNPIQRLARLLSNIFVPIIPAIVASGLLMGLLGMVKTYNWLAADSAAITLLDMFSNTAFVFLPILIAYSAAREFKTSPVLAIVVAGIMIHPALQNAWTMGGGVQNTIDLFGFNIAMIGYQGTVLPVLLVIWAMSYVERGIRKVTPDWADLLVTPLLTVLITGLIALLLLGPAGRILGDGLSFGLQALYDKAGPLAGLVFGGLYSTIVISGVHHSFHAIEAGLLANADIAINFLLPIWAVANVSQGGAAMGVFLRTRDEKLKALALPASLTCMLGITEPAIFGVNLRLVRPFIGAAIGGAVSGCFIVLMKVGFTGIGLTGIPALAIAGSSLLPYIIGMILAFVASCLVTILITPVAAMRIGGADD</sequence>
<feature type="transmembrane region" description="Helical" evidence="12">
    <location>
        <begin position="248"/>
        <end position="271"/>
    </location>
</feature>
<feature type="transmembrane region" description="Helical" evidence="12">
    <location>
        <begin position="179"/>
        <end position="197"/>
    </location>
</feature>
<keyword evidence="3" id="KW-1003">Cell membrane</keyword>
<dbReference type="GO" id="GO:0015771">
    <property type="term" value="P:trehalose transport"/>
    <property type="evidence" value="ECO:0007669"/>
    <property type="project" value="TreeGrafter"/>
</dbReference>
<feature type="transmembrane region" description="Helical" evidence="12">
    <location>
        <begin position="110"/>
        <end position="134"/>
    </location>
</feature>
<feature type="domain" description="PTS EIIC type-1" evidence="14">
    <location>
        <begin position="109"/>
        <end position="464"/>
    </location>
</feature>
<evidence type="ECO:0000256" key="9">
    <source>
        <dbReference type="ARBA" id="ARBA00022989"/>
    </source>
</evidence>
<name>A0A4R3I7Y4_9GAMM</name>
<dbReference type="RefSeq" id="WP_132700274.1">
    <property type="nucleotide sequence ID" value="NZ_SLZR01000003.1"/>
</dbReference>
<evidence type="ECO:0000256" key="7">
    <source>
        <dbReference type="ARBA" id="ARBA00022692"/>
    </source>
</evidence>
<dbReference type="Pfam" id="PF02378">
    <property type="entry name" value="PTS_EIIC"/>
    <property type="match status" value="1"/>
</dbReference>
<proteinExistence type="predicted"/>
<feature type="transmembrane region" description="Helical" evidence="12">
    <location>
        <begin position="391"/>
        <end position="410"/>
    </location>
</feature>
<feature type="transmembrane region" description="Helical" evidence="12">
    <location>
        <begin position="430"/>
        <end position="451"/>
    </location>
</feature>
<evidence type="ECO:0000256" key="10">
    <source>
        <dbReference type="ARBA" id="ARBA00023136"/>
    </source>
</evidence>
<dbReference type="GO" id="GO:0016301">
    <property type="term" value="F:kinase activity"/>
    <property type="evidence" value="ECO:0007669"/>
    <property type="project" value="UniProtKB-KW"/>
</dbReference>
<feature type="active site" description="Phosphocysteine intermediate; for EIIB activity" evidence="11">
    <location>
        <position position="26"/>
    </location>
</feature>
<dbReference type="PROSITE" id="PS51103">
    <property type="entry name" value="PTS_EIIC_TYPE_1"/>
    <property type="match status" value="1"/>
</dbReference>
<evidence type="ECO:0000259" key="13">
    <source>
        <dbReference type="PROSITE" id="PS51098"/>
    </source>
</evidence>
<dbReference type="InterPro" id="IPR003352">
    <property type="entry name" value="PTS_EIIC"/>
</dbReference>
<dbReference type="GO" id="GO:0008982">
    <property type="term" value="F:protein-N(PI)-phosphohistidine-sugar phosphotransferase activity"/>
    <property type="evidence" value="ECO:0007669"/>
    <property type="project" value="InterPro"/>
</dbReference>
<comment type="subcellular location">
    <subcellularLocation>
        <location evidence="1">Cell membrane</location>
        <topology evidence="1">Multi-pass membrane protein</topology>
    </subcellularLocation>
</comment>
<evidence type="ECO:0000256" key="3">
    <source>
        <dbReference type="ARBA" id="ARBA00022475"/>
    </source>
</evidence>
<dbReference type="CDD" id="cd00212">
    <property type="entry name" value="PTS_IIB_glc"/>
    <property type="match status" value="1"/>
</dbReference>